<accession>A0ABV2N5Q3</accession>
<evidence type="ECO:0000313" key="1">
    <source>
        <dbReference type="EMBL" id="MET3794134.1"/>
    </source>
</evidence>
<proteinExistence type="predicted"/>
<organism evidence="1 2">
    <name type="scientific">Aquamicrobium terrae</name>
    <dbReference type="NCBI Taxonomy" id="1324945"/>
    <lineage>
        <taxon>Bacteria</taxon>
        <taxon>Pseudomonadati</taxon>
        <taxon>Pseudomonadota</taxon>
        <taxon>Alphaproteobacteria</taxon>
        <taxon>Hyphomicrobiales</taxon>
        <taxon>Phyllobacteriaceae</taxon>
        <taxon>Aquamicrobium</taxon>
    </lineage>
</organism>
<evidence type="ECO:0000313" key="2">
    <source>
        <dbReference type="Proteomes" id="UP001549076"/>
    </source>
</evidence>
<gene>
    <name evidence="1" type="ORF">ABID37_004374</name>
</gene>
<reference evidence="1 2" key="1">
    <citation type="submission" date="2024-06" db="EMBL/GenBank/DDBJ databases">
        <title>Genomic Encyclopedia of Type Strains, Phase IV (KMG-IV): sequencing the most valuable type-strain genomes for metagenomic binning, comparative biology and taxonomic classification.</title>
        <authorList>
            <person name="Goeker M."/>
        </authorList>
    </citation>
    <scope>NUCLEOTIDE SEQUENCE [LARGE SCALE GENOMIC DNA]</scope>
    <source>
        <strain evidence="1 2">DSM 27865</strain>
    </source>
</reference>
<protein>
    <recommendedName>
        <fullName evidence="3">Polysaccharide pyruvyl transferase domain-containing protein</fullName>
    </recommendedName>
</protein>
<dbReference type="Proteomes" id="UP001549076">
    <property type="component" value="Unassembled WGS sequence"/>
</dbReference>
<dbReference type="EMBL" id="JBEPML010000021">
    <property type="protein sequence ID" value="MET3794134.1"/>
    <property type="molecule type" value="Genomic_DNA"/>
</dbReference>
<comment type="caution">
    <text evidence="1">The sequence shown here is derived from an EMBL/GenBank/DDBJ whole genome shotgun (WGS) entry which is preliminary data.</text>
</comment>
<sequence length="268" mass="31615">MKNIYREFQCLFDDINLLSKGKGLYYFHNYGNWGDSVIRQGFLDFADFYGLGYRNYIRRGLKRRRTRLGQIQNKILSEYHRFASVLIYGGGGGWCRNWNTSISEVEYASRAFNKVIVLPSTYEFPPSRKYDNVVFYARDRFESQRVVSDSKFCHDMAFFLERRISRMNILKDRSDGFFFREDKESLGCFNIPSGNRDISSEGNQDTPIDKFLMEIGRYKNIHTDRLHVAICGAMLGCYVNMYPGNYRKNEDLFNSTLSIYFDNVRFLK</sequence>
<dbReference type="RefSeq" id="WP_354198613.1">
    <property type="nucleotide sequence ID" value="NZ_JBEPML010000021.1"/>
</dbReference>
<name>A0ABV2N5Q3_9HYPH</name>
<evidence type="ECO:0008006" key="3">
    <source>
        <dbReference type="Google" id="ProtNLM"/>
    </source>
</evidence>
<keyword evidence="2" id="KW-1185">Reference proteome</keyword>